<sequence>MKSYKAYLFDLDGTLVNSEPLKGKAIAMACRDLGGDVNFNHYKTVMGQDWPTVTGHFFRLGNISPTMEMFNMHFRTHYEALLAEKLSLNPGVEAFLSHIKANNSRCAVVSSAAAWMVDRILTQLQMTQCFDLVISADDVKKHKPHPEAYLIALSKYGVTASDALIFEDSQAGLEAGKAAGCDVVAIQHGFNIENDLSSASSVVSDFTSLINR</sequence>
<evidence type="ECO:0000313" key="1">
    <source>
        <dbReference type="EMBL" id="ODA30690.1"/>
    </source>
</evidence>
<proteinExistence type="predicted"/>
<evidence type="ECO:0000313" key="2">
    <source>
        <dbReference type="Proteomes" id="UP000094936"/>
    </source>
</evidence>
<dbReference type="InterPro" id="IPR036412">
    <property type="entry name" value="HAD-like_sf"/>
</dbReference>
<keyword evidence="2" id="KW-1185">Reference proteome</keyword>
<name>A0A1C3EBW9_9GAMM</name>
<dbReference type="EMBL" id="LYBM01000048">
    <property type="protein sequence ID" value="ODA30690.1"/>
    <property type="molecule type" value="Genomic_DNA"/>
</dbReference>
<dbReference type="CDD" id="cd07505">
    <property type="entry name" value="HAD_BPGM-like"/>
    <property type="match status" value="1"/>
</dbReference>
<comment type="caution">
    <text evidence="1">The sequence shown here is derived from an EMBL/GenBank/DDBJ whole genome shotgun (WGS) entry which is preliminary data.</text>
</comment>
<dbReference type="SFLD" id="SFLDG01129">
    <property type="entry name" value="C1.5:_HAD__Beta-PGM__Phosphata"/>
    <property type="match status" value="1"/>
</dbReference>
<dbReference type="SFLD" id="SFLDS00003">
    <property type="entry name" value="Haloacid_Dehalogenase"/>
    <property type="match status" value="1"/>
</dbReference>
<dbReference type="Gene3D" id="1.10.150.240">
    <property type="entry name" value="Putative phosphatase, domain 2"/>
    <property type="match status" value="1"/>
</dbReference>
<dbReference type="SUPFAM" id="SSF56784">
    <property type="entry name" value="HAD-like"/>
    <property type="match status" value="1"/>
</dbReference>
<dbReference type="Gene3D" id="3.40.50.1000">
    <property type="entry name" value="HAD superfamily/HAD-like"/>
    <property type="match status" value="1"/>
</dbReference>
<dbReference type="NCBIfam" id="TIGR01509">
    <property type="entry name" value="HAD-SF-IA-v3"/>
    <property type="match status" value="1"/>
</dbReference>
<dbReference type="AlphaFoldDB" id="A0A1C3EBW9"/>
<dbReference type="InterPro" id="IPR023198">
    <property type="entry name" value="PGP-like_dom2"/>
</dbReference>
<gene>
    <name evidence="1" type="ORF">A8L45_19335</name>
</gene>
<reference evidence="1 2" key="1">
    <citation type="submission" date="2016-05" db="EMBL/GenBank/DDBJ databases">
        <title>Genomic Taxonomy of the Vibrionaceae.</title>
        <authorList>
            <person name="Gomez-Gil B."/>
            <person name="Enciso-Ibarra J."/>
        </authorList>
    </citation>
    <scope>NUCLEOTIDE SEQUENCE [LARGE SCALE GENOMIC DNA]</scope>
    <source>
        <strain evidence="1 2">CAIM 1920</strain>
    </source>
</reference>
<dbReference type="InterPro" id="IPR023214">
    <property type="entry name" value="HAD_sf"/>
</dbReference>
<dbReference type="InterPro" id="IPR051806">
    <property type="entry name" value="HAD-like_SPP"/>
</dbReference>
<dbReference type="STRING" id="1080227.A8L45_19335"/>
<dbReference type="RefSeq" id="WP_068905003.1">
    <property type="nucleotide sequence ID" value="NZ_JBHUIF010000004.1"/>
</dbReference>
<dbReference type="Proteomes" id="UP000094936">
    <property type="component" value="Unassembled WGS sequence"/>
</dbReference>
<accession>A0A1C3EBW9</accession>
<dbReference type="InterPro" id="IPR041492">
    <property type="entry name" value="HAD_2"/>
</dbReference>
<protein>
    <submittedName>
        <fullName evidence="1">Beta-phosphoglucomutase</fullName>
    </submittedName>
</protein>
<dbReference type="GO" id="GO:0050308">
    <property type="term" value="F:sugar-phosphatase activity"/>
    <property type="evidence" value="ECO:0007669"/>
    <property type="project" value="TreeGrafter"/>
</dbReference>
<dbReference type="InterPro" id="IPR006439">
    <property type="entry name" value="HAD-SF_hydro_IA"/>
</dbReference>
<dbReference type="PANTHER" id="PTHR43481:SF4">
    <property type="entry name" value="GLYCEROL-1-PHOSPHATE PHOSPHOHYDROLASE 1-RELATED"/>
    <property type="match status" value="1"/>
</dbReference>
<dbReference type="PRINTS" id="PR00413">
    <property type="entry name" value="HADHALOGNASE"/>
</dbReference>
<dbReference type="OrthoDB" id="9800058at2"/>
<dbReference type="PANTHER" id="PTHR43481">
    <property type="entry name" value="FRUCTOSE-1-PHOSPHATE PHOSPHATASE"/>
    <property type="match status" value="1"/>
</dbReference>
<dbReference type="SFLD" id="SFLDG01135">
    <property type="entry name" value="C1.5.6:_HAD__Beta-PGM__Phospha"/>
    <property type="match status" value="1"/>
</dbReference>
<organism evidence="1 2">
    <name type="scientific">Veronia pacifica</name>
    <dbReference type="NCBI Taxonomy" id="1080227"/>
    <lineage>
        <taxon>Bacteria</taxon>
        <taxon>Pseudomonadati</taxon>
        <taxon>Pseudomonadota</taxon>
        <taxon>Gammaproteobacteria</taxon>
        <taxon>Vibrionales</taxon>
        <taxon>Vibrionaceae</taxon>
        <taxon>Veronia</taxon>
    </lineage>
</organism>
<dbReference type="Pfam" id="PF13419">
    <property type="entry name" value="HAD_2"/>
    <property type="match status" value="1"/>
</dbReference>